<dbReference type="PANTHER" id="PTHR31339:SF9">
    <property type="entry name" value="PLASMIN AND FIBRONECTIN-BINDING PROTEIN A"/>
    <property type="match status" value="1"/>
</dbReference>
<keyword evidence="6" id="KW-0732">Signal</keyword>
<dbReference type="PROSITE" id="PS51257">
    <property type="entry name" value="PROKAR_LIPOPROTEIN"/>
    <property type="match status" value="1"/>
</dbReference>
<dbReference type="Proteomes" id="UP001454086">
    <property type="component" value="Unassembled WGS sequence"/>
</dbReference>
<dbReference type="SMART" id="SM00710">
    <property type="entry name" value="PbH1"/>
    <property type="match status" value="5"/>
</dbReference>
<accession>A0ABV1DD88</accession>
<gene>
    <name evidence="7" type="ORF">WMQ36_25660</name>
</gene>
<dbReference type="PANTHER" id="PTHR31339">
    <property type="entry name" value="PECTIN LYASE-RELATED"/>
    <property type="match status" value="1"/>
</dbReference>
<evidence type="ECO:0000256" key="1">
    <source>
        <dbReference type="ARBA" id="ARBA00008834"/>
    </source>
</evidence>
<evidence type="ECO:0000256" key="3">
    <source>
        <dbReference type="ARBA" id="ARBA00023295"/>
    </source>
</evidence>
<keyword evidence="2 4" id="KW-0378">Hydrolase</keyword>
<evidence type="ECO:0000313" key="8">
    <source>
        <dbReference type="Proteomes" id="UP001454086"/>
    </source>
</evidence>
<evidence type="ECO:0000256" key="6">
    <source>
        <dbReference type="SAM" id="SignalP"/>
    </source>
</evidence>
<dbReference type="InterPro" id="IPR011050">
    <property type="entry name" value="Pectin_lyase_fold/virulence"/>
</dbReference>
<evidence type="ECO:0000256" key="2">
    <source>
        <dbReference type="ARBA" id="ARBA00022801"/>
    </source>
</evidence>
<feature type="region of interest" description="Disordered" evidence="5">
    <location>
        <begin position="59"/>
        <end position="95"/>
    </location>
</feature>
<proteinExistence type="inferred from homology"/>
<dbReference type="EMBL" id="JBBMFM010000171">
    <property type="protein sequence ID" value="MEQ2428350.1"/>
    <property type="molecule type" value="Genomic_DNA"/>
</dbReference>
<comment type="caution">
    <text evidence="7">The sequence shown here is derived from an EMBL/GenBank/DDBJ whole genome shotgun (WGS) entry which is preliminary data.</text>
</comment>
<dbReference type="Gene3D" id="2.160.20.10">
    <property type="entry name" value="Single-stranded right-handed beta-helix, Pectin lyase-like"/>
    <property type="match status" value="1"/>
</dbReference>
<dbReference type="RefSeq" id="WP_050927274.1">
    <property type="nucleotide sequence ID" value="NZ_JBBMFM010000171.1"/>
</dbReference>
<feature type="signal peptide" evidence="6">
    <location>
        <begin position="1"/>
        <end position="22"/>
    </location>
</feature>
<dbReference type="InterPro" id="IPR006626">
    <property type="entry name" value="PbH1"/>
</dbReference>
<dbReference type="InterPro" id="IPR000743">
    <property type="entry name" value="Glyco_hydro_28"/>
</dbReference>
<evidence type="ECO:0000256" key="5">
    <source>
        <dbReference type="SAM" id="MobiDB-lite"/>
    </source>
</evidence>
<comment type="similarity">
    <text evidence="1 4">Belongs to the glycosyl hydrolase 28 family.</text>
</comment>
<dbReference type="InterPro" id="IPR012334">
    <property type="entry name" value="Pectin_lyas_fold"/>
</dbReference>
<protein>
    <submittedName>
        <fullName evidence="7">Glycoside hydrolase family 28 protein</fullName>
    </submittedName>
</protein>
<evidence type="ECO:0000313" key="7">
    <source>
        <dbReference type="EMBL" id="MEQ2428350.1"/>
    </source>
</evidence>
<keyword evidence="3 4" id="KW-0326">Glycosidase</keyword>
<keyword evidence="8" id="KW-1185">Reference proteome</keyword>
<dbReference type="SUPFAM" id="SSF51126">
    <property type="entry name" value="Pectin lyase-like"/>
    <property type="match status" value="1"/>
</dbReference>
<sequence>MMRNRTGFLAAAAIAILLTACASGDMDGSAGGGQGVAVGQGVDAAGGQGVDAAGGQGMGAAGGQGMDAAGSQGVGAAGSQGVGAAGGQGMDSAVPQGIENAGIHIGKNTVGDVDGSIMSSGSPASNAQRTSPCWSTAESILEQIHDPVFPNLRVDVTDYGAVPDDGILDTKAIQAAIDHVSAQGGGMVVIPRGRFDTGAIVLKENVNLHLESEDTVLCFTRDIIPENYPLVLAYYEGAPCYNWSPLIYANGQDNIAVTGKGRLDGQADQDTWWSWYGDTYIGQDYTRPSSSDVGILRRMVDDGVDVRKRVFGEGHFLRPNFIQVIGCENVLVEGISIKNPPMWGVNPVLCTNVTVRGIEVDGNFNNNDGCNPENCNYVLIEDCRFQVGGDGVAVKSGRNRDGWELKEAGWSARNMVIRGNEFAGGTSGIAFGSEMSGDIRDIYADDNRFGTQSLDYAIRFKSNAARGGVVERIYIRGSRASNIRYVSIHATMLYDEGWMGSYLPEYRDIRIEDFTANGGTYGIFMEAFDQVPITGLELVDVDIRDVDHEVRARNWKDPLLEQVRINGHTYPRPVDVRAEGTFVAGGTVRAAGELLGAGMGGLSYEWYLTDQPYGAQADGHGADSTDTGQAGIRAASCAGRGRSLEITDDMQGKYLVLTARDPYGNQGQSMAYRVLTGDEQERFKDGAVRGALSRGYVDARWLKPDKPVTMKECAGILSAFWGPEAGKIQSVLEEQGIRMDTDDPVARDEMGRIALLACGIPYEELMIVYPDYEDAGDIRPGLRSGVGVSSYLGFVGAKEGKYYRPRDTATQQELIDCVMAISDFNRR</sequence>
<feature type="compositionally biased region" description="Gly residues" evidence="5">
    <location>
        <begin position="72"/>
        <end position="89"/>
    </location>
</feature>
<dbReference type="GO" id="GO:0016787">
    <property type="term" value="F:hydrolase activity"/>
    <property type="evidence" value="ECO:0007669"/>
    <property type="project" value="UniProtKB-KW"/>
</dbReference>
<feature type="chain" id="PRO_5046082098" evidence="6">
    <location>
        <begin position="23"/>
        <end position="827"/>
    </location>
</feature>
<evidence type="ECO:0000256" key="4">
    <source>
        <dbReference type="RuleBase" id="RU361169"/>
    </source>
</evidence>
<reference evidence="7 8" key="1">
    <citation type="submission" date="2024-03" db="EMBL/GenBank/DDBJ databases">
        <title>Human intestinal bacterial collection.</title>
        <authorList>
            <person name="Pauvert C."/>
            <person name="Hitch T.C.A."/>
            <person name="Clavel T."/>
        </authorList>
    </citation>
    <scope>NUCLEOTIDE SEQUENCE [LARGE SCALE GENOMIC DNA]</scope>
    <source>
        <strain evidence="7 8">CLA-SR-H021</strain>
    </source>
</reference>
<organism evidence="7 8">
    <name type="scientific">Enterocloster hominis</name>
    <name type="common">ex Hitch et al. 2024</name>
    <dbReference type="NCBI Taxonomy" id="1917870"/>
    <lineage>
        <taxon>Bacteria</taxon>
        <taxon>Bacillati</taxon>
        <taxon>Bacillota</taxon>
        <taxon>Clostridia</taxon>
        <taxon>Lachnospirales</taxon>
        <taxon>Lachnospiraceae</taxon>
        <taxon>Enterocloster</taxon>
    </lineage>
</organism>
<dbReference type="InterPro" id="IPR051801">
    <property type="entry name" value="GH28_Enzymes"/>
</dbReference>
<name>A0ABV1DD88_9FIRM</name>
<dbReference type="Pfam" id="PF00295">
    <property type="entry name" value="Glyco_hydro_28"/>
    <property type="match status" value="1"/>
</dbReference>